<dbReference type="EMBL" id="MNLH01000003">
    <property type="protein sequence ID" value="PNS43239.1"/>
    <property type="molecule type" value="Genomic_DNA"/>
</dbReference>
<dbReference type="Pfam" id="PF18957">
    <property type="entry name" value="RibLong"/>
    <property type="match status" value="1"/>
</dbReference>
<feature type="signal peptide" evidence="3">
    <location>
        <begin position="1"/>
        <end position="40"/>
    </location>
</feature>
<evidence type="ECO:0000256" key="1">
    <source>
        <dbReference type="SAM" id="MobiDB-lite"/>
    </source>
</evidence>
<feature type="compositionally biased region" description="Basic and acidic residues" evidence="1">
    <location>
        <begin position="117"/>
        <end position="146"/>
    </location>
</feature>
<feature type="compositionally biased region" description="Polar residues" evidence="1">
    <location>
        <begin position="39"/>
        <end position="52"/>
    </location>
</feature>
<keyword evidence="2" id="KW-1133">Transmembrane helix</keyword>
<evidence type="ECO:0000313" key="5">
    <source>
        <dbReference type="EMBL" id="PNS43239.1"/>
    </source>
</evidence>
<feature type="compositionally biased region" description="Polar residues" evidence="1">
    <location>
        <begin position="147"/>
        <end position="158"/>
    </location>
</feature>
<keyword evidence="2" id="KW-0472">Membrane</keyword>
<feature type="region of interest" description="Disordered" evidence="1">
    <location>
        <begin position="39"/>
        <end position="160"/>
    </location>
</feature>
<evidence type="ECO:0000256" key="3">
    <source>
        <dbReference type="SAM" id="SignalP"/>
    </source>
</evidence>
<feature type="domain" description="Long Rib" evidence="4">
    <location>
        <begin position="252"/>
        <end position="302"/>
    </location>
</feature>
<dbReference type="AlphaFoldDB" id="A0A2K1SUN6"/>
<evidence type="ECO:0000313" key="6">
    <source>
        <dbReference type="Proteomes" id="UP000236146"/>
    </source>
</evidence>
<keyword evidence="2" id="KW-0812">Transmembrane</keyword>
<evidence type="ECO:0000259" key="4">
    <source>
        <dbReference type="Pfam" id="PF18957"/>
    </source>
</evidence>
<feature type="compositionally biased region" description="Polar residues" evidence="1">
    <location>
        <begin position="105"/>
        <end position="115"/>
    </location>
</feature>
<reference evidence="5 6" key="1">
    <citation type="submission" date="2016-10" db="EMBL/GenBank/DDBJ databases">
        <authorList>
            <person name="Varghese N."/>
        </authorList>
    </citation>
    <scope>NUCLEOTIDE SEQUENCE [LARGE SCALE GENOMIC DNA]</scope>
    <source>
        <strain evidence="5 6">KA00225</strain>
    </source>
</reference>
<protein>
    <recommendedName>
        <fullName evidence="4">Long Rib domain-containing protein</fullName>
    </recommendedName>
</protein>
<comment type="caution">
    <text evidence="5">The sequence shown here is derived from an EMBL/GenBank/DDBJ whole genome shotgun (WGS) entry which is preliminary data.</text>
</comment>
<feature type="compositionally biased region" description="Low complexity" evidence="1">
    <location>
        <begin position="233"/>
        <end position="253"/>
    </location>
</feature>
<feature type="chain" id="PRO_5014474355" description="Long Rib domain-containing protein" evidence="3">
    <location>
        <begin position="41"/>
        <end position="1016"/>
    </location>
</feature>
<feature type="region of interest" description="Disordered" evidence="1">
    <location>
        <begin position="622"/>
        <end position="647"/>
    </location>
</feature>
<organism evidence="5 6">
    <name type="scientific">Gardnerella vaginalis</name>
    <dbReference type="NCBI Taxonomy" id="2702"/>
    <lineage>
        <taxon>Bacteria</taxon>
        <taxon>Bacillati</taxon>
        <taxon>Actinomycetota</taxon>
        <taxon>Actinomycetes</taxon>
        <taxon>Bifidobacteriales</taxon>
        <taxon>Bifidobacteriaceae</taxon>
        <taxon>Gardnerella</taxon>
    </lineage>
</organism>
<feature type="region of interest" description="Disordered" evidence="1">
    <location>
        <begin position="232"/>
        <end position="262"/>
    </location>
</feature>
<gene>
    <name evidence="5" type="ORF">BFS05_04145</name>
</gene>
<dbReference type="RefSeq" id="WP_103084729.1">
    <property type="nucleotide sequence ID" value="NZ_MNLH01000003.1"/>
</dbReference>
<accession>A0A2K1SUN6</accession>
<keyword evidence="3" id="KW-0732">Signal</keyword>
<proteinExistence type="predicted"/>
<dbReference type="InterPro" id="IPR044055">
    <property type="entry name" value="RibLong"/>
</dbReference>
<dbReference type="Proteomes" id="UP000236146">
    <property type="component" value="Unassembled WGS sequence"/>
</dbReference>
<name>A0A2K1SUN6_GARVA</name>
<evidence type="ECO:0000256" key="2">
    <source>
        <dbReference type="SAM" id="Phobius"/>
    </source>
</evidence>
<feature type="transmembrane region" description="Helical" evidence="2">
    <location>
        <begin position="947"/>
        <end position="971"/>
    </location>
</feature>
<dbReference type="OrthoDB" id="3243239at2"/>
<sequence length="1016" mass="111317">MFPQRRRNSLSKIMRVICGFTSCVLTLATLAIVPIASSNASTEETAKTSKSADSVKDAGSAEHTGAAEQGDKKKAENQPGSSAEKNAEPKTEQQQPGGKPEKKTSATTNTNTQNEASNDKKAKQSSKDNKAKDAAKSAKTENHENRSVTGNTENSAQFYNPAYPMDYPNVFAGNLSTSAKNKSGTPKSRKIRKNKNVRVGYLPAGTWFELIKTNPSDKEDAYDWANFEGEQCDASSDNTSGNNASSNNASGNNKQCKKTKAIPEGVSIPSKYGVITFRPSRWTKDGNYKVHVLVHYPDGTTSDEANAGNSKGGKSSPVYANVVVTRFDPHDSDLQLSIISKDKEDLKYGQSDNSDLVLLSGQEVKKTTFDASAHLGIGNINQRVICYKKDKNGNPVDGKYESGGINGLELKQDTNVTVWKHASYDQQKKCFDDPANGCKMADFLYDDYVYNEYVKTHPNFEPKSVNERTVGQFKGTVNKTGDFVCKVYALRNSVKDDGVQDEQDDALVKKFDQIAAEKHNKIDEIDSVLKQDALFKSGITWEAKTLNITVRRMSYYYQPYYGDGIDTLPGKTQASIVPLNQCGVGKNCSKKLARTRHLPDGTWFEIANYPKSTEELPDWASFIDDEDDSDQSNKPSEAGGKVGKDSSDGSGAVYGKITVRMSTWIKTGYYYVPVVAHYPDGSSSKDEDSSNEGKPIYLKVSVNNSPRINNDDLKLRVTTEKASADGESDSQADDYGDVDPDQGITMMRGMRFLNPYIDAWSLREVGKKISLKVLCTKVSKASKASKDGTANVSGSSGASVWSSNVDGLTAPTEDQIHKWDHIKTVAELKGCDKNPASCDAKRTLFRRDVEASDWDVYNPFYAVERTDSIIGGAPTETGDYQCVVYALKPTALKKYEDAVAAVGGESKAKNGDTLLNGITGIKKGKDWTMTAVKIHVVEPFKLPKTGFAGWNMILSVATTIFTSLMVLAFVLDQTQWGRAFMKNFVYRNSAQNVSEIAVQKGTEVSARKGNEIKERK</sequence>